<evidence type="ECO:0000313" key="3">
    <source>
        <dbReference type="Proteomes" id="UP000596049"/>
    </source>
</evidence>
<evidence type="ECO:0000313" key="2">
    <source>
        <dbReference type="EMBL" id="QQP14744.1"/>
    </source>
</evidence>
<evidence type="ECO:0008006" key="4">
    <source>
        <dbReference type="Google" id="ProtNLM"/>
    </source>
</evidence>
<proteinExistence type="predicted"/>
<dbReference type="RefSeq" id="WP_053592750.1">
    <property type="nucleotide sequence ID" value="NZ_CP067341.1"/>
</dbReference>
<evidence type="ECO:0000256" key="1">
    <source>
        <dbReference type="SAM" id="SignalP"/>
    </source>
</evidence>
<feature type="chain" id="PRO_5045068884" description="DUF3221 domain-containing protein" evidence="1">
    <location>
        <begin position="28"/>
        <end position="101"/>
    </location>
</feature>
<protein>
    <recommendedName>
        <fullName evidence="4">DUF3221 domain-containing protein</fullName>
    </recommendedName>
</protein>
<keyword evidence="3" id="KW-1185">Reference proteome</keyword>
<keyword evidence="1" id="KW-0732">Signal</keyword>
<dbReference type="Proteomes" id="UP000596049">
    <property type="component" value="Chromosome"/>
</dbReference>
<reference evidence="2 3" key="1">
    <citation type="submission" date="2020-01" db="EMBL/GenBank/DDBJ databases">
        <authorList>
            <person name="Liu G."/>
            <person name="Liu B."/>
        </authorList>
    </citation>
    <scope>NUCLEOTIDE SEQUENCE [LARGE SCALE GENOMIC DNA]</scope>
    <source>
        <strain evidence="2 3">FJAT-51161</strain>
    </source>
</reference>
<gene>
    <name evidence="2" type="ORF">FJQ98_12495</name>
</gene>
<dbReference type="EMBL" id="CP067341">
    <property type="protein sequence ID" value="QQP14744.1"/>
    <property type="molecule type" value="Genomic_DNA"/>
</dbReference>
<feature type="signal peptide" evidence="1">
    <location>
        <begin position="1"/>
        <end position="27"/>
    </location>
</feature>
<organism evidence="2 3">
    <name type="scientific">Lysinibacillus agricola</name>
    <dbReference type="NCBI Taxonomy" id="2590012"/>
    <lineage>
        <taxon>Bacteria</taxon>
        <taxon>Bacillati</taxon>
        <taxon>Bacillota</taxon>
        <taxon>Bacilli</taxon>
        <taxon>Bacillales</taxon>
        <taxon>Bacillaceae</taxon>
        <taxon>Lysinibacillus</taxon>
    </lineage>
</organism>
<sequence>MKKAFSLLFTVLICCSLLFMCKSEVKATFVGVIEEVINDRAAFVYVTEAENDAVYGIIYVNLAKNPDETFKVGDKVKVGYGGTVQYTAPMVITTLTVELVE</sequence>
<name>A0ABX7AY81_9BACI</name>
<accession>A0ABX7AY81</accession>